<accession>A0A926JR32</accession>
<sequence>MKKVFPVIVLLFILCSGCSEKENKSWIRINQLGYLPHTVKAAVLGSKDETLELHSFSLHDAKTGEPVYESDKVEAKGKYGPFKTSFRLDFSEFETEGEYYIEAGNARSPEFRIAPEVYDHTADFLLRYMRQQRCGFNPYLRDSCHTDDGYIIYHPEKENGQRIDVTGGWHDATDYLQYTATSANAVFQLLFSYRENPEAFGDAHNEDGSPGSNGIPDIIDEARYGMDWLLKMNPSPDEYYNQIADDRDHAGFRLPNHDSVVYDKRFRGRPVYLASGKPQGLFEHKNRSTGVASTAGKFASSFALGAGVLKEFYPDYADTLLRHARDAYAYGKKHPGVSQTAPGTQPYFYEEDNWKDDMELAAATLYKLTGNDTYKEDGLNYAAAEKITPWIGRDTVRHYQFYPFLNAGHYELAGSVLPEEKKTVALYYAEGLERLYQRGKDGPFLIGTPFVWCSNNLVTAAWSQAILYRKLTGDTRYETMEAALRDWLFGCNPWGTSMVVGLPDEGDTPFYPHSSLTHLYGYMTDGGLVDGPVYGSIFNSLKGLQLTREDPYADFQSDAIVYHDDVGDYSTNEPTMDGTACLIYGLSSMQAEGNGDRKATTGSHDPTGALIRGNRKQKKIALIFSGHEYADGGHTISETLKKHQIKASFFFTGDFYRNKDHSSLIEQLAANGHYLGPHSDQHLLYNDWSGEKKLLVNKEEFTADIQQNYAEMSRFGISKTQAPYFLPPYEWNDSTITQWSGELGLTLINYTPGTISHADYTRPDDKNYKDSKAIYTSITEYENTRGLNGFFLLTHIGSSPERTDKFYTKLDSLIGELEKKGYEFVLIKDLIDQTSAHDKDLRLTDTM</sequence>
<dbReference type="CDD" id="cd10917">
    <property type="entry name" value="CE4_NodB_like_6s_7s"/>
    <property type="match status" value="1"/>
</dbReference>
<dbReference type="InterPro" id="IPR012341">
    <property type="entry name" value="6hp_glycosidase-like_sf"/>
</dbReference>
<dbReference type="InterPro" id="IPR008928">
    <property type="entry name" value="6-hairpin_glycosidase_sf"/>
</dbReference>
<evidence type="ECO:0000313" key="7">
    <source>
        <dbReference type="EMBL" id="MBC9795945.1"/>
    </source>
</evidence>
<evidence type="ECO:0000256" key="3">
    <source>
        <dbReference type="ARBA" id="ARBA00023277"/>
    </source>
</evidence>
<dbReference type="CDD" id="cd02850">
    <property type="entry name" value="E_set_Cellulase_N"/>
    <property type="match status" value="1"/>
</dbReference>
<gene>
    <name evidence="7" type="ORF">IBL28_08205</name>
</gene>
<keyword evidence="2 7" id="KW-0378">Hydrolase</keyword>
<dbReference type="SUPFAM" id="SSF48208">
    <property type="entry name" value="Six-hairpin glycosidases"/>
    <property type="match status" value="1"/>
</dbReference>
<dbReference type="AlphaFoldDB" id="A0A926JR32"/>
<dbReference type="Pfam" id="PF00759">
    <property type="entry name" value="Glyco_hydro_9"/>
    <property type="match status" value="1"/>
</dbReference>
<dbReference type="EMBL" id="JACVDC010000018">
    <property type="protein sequence ID" value="MBC9795945.1"/>
    <property type="molecule type" value="Genomic_DNA"/>
</dbReference>
<feature type="domain" description="NodB homology" evidence="6">
    <location>
        <begin position="618"/>
        <end position="825"/>
    </location>
</feature>
<evidence type="ECO:0000256" key="4">
    <source>
        <dbReference type="ARBA" id="ARBA00023295"/>
    </source>
</evidence>
<comment type="similarity">
    <text evidence="1">Belongs to the glycosyl hydrolase 9 (cellulase E) family.</text>
</comment>
<dbReference type="Gene3D" id="1.50.10.10">
    <property type="match status" value="1"/>
</dbReference>
<dbReference type="InterPro" id="IPR014756">
    <property type="entry name" value="Ig_E-set"/>
</dbReference>
<dbReference type="Pfam" id="PF02927">
    <property type="entry name" value="CelD_N"/>
    <property type="match status" value="1"/>
</dbReference>
<dbReference type="SUPFAM" id="SSF88713">
    <property type="entry name" value="Glycoside hydrolase/deacetylase"/>
    <property type="match status" value="1"/>
</dbReference>
<dbReference type="PANTHER" id="PTHR22298">
    <property type="entry name" value="ENDO-1,4-BETA-GLUCANASE"/>
    <property type="match status" value="1"/>
</dbReference>
<keyword evidence="8" id="KW-1185">Reference proteome</keyword>
<keyword evidence="5" id="KW-0624">Polysaccharide degradation</keyword>
<dbReference type="Pfam" id="PF01522">
    <property type="entry name" value="Polysacc_deac_1"/>
    <property type="match status" value="1"/>
</dbReference>
<reference evidence="7 8" key="1">
    <citation type="submission" date="2020-09" db="EMBL/GenBank/DDBJ databases">
        <title>Sinomicrobium weinanense sp. nov., a halophilic bacteria isolated from saline-alkali soil.</title>
        <authorList>
            <person name="Wu P."/>
            <person name="Ren H."/>
            <person name="Mei Y."/>
            <person name="Liang Y."/>
            <person name="Chen Z."/>
        </authorList>
    </citation>
    <scope>NUCLEOTIDE SEQUENCE [LARGE SCALE GENOMIC DNA]</scope>
    <source>
        <strain evidence="7 8">FJxs</strain>
    </source>
</reference>
<dbReference type="Gene3D" id="3.20.20.370">
    <property type="entry name" value="Glycoside hydrolase/deacetylase"/>
    <property type="match status" value="1"/>
</dbReference>
<dbReference type="PROSITE" id="PS51677">
    <property type="entry name" value="NODB"/>
    <property type="match status" value="1"/>
</dbReference>
<dbReference type="InterPro" id="IPR004197">
    <property type="entry name" value="Cellulase_Ig-like"/>
</dbReference>
<organism evidence="7 8">
    <name type="scientific">Sinomicrobium weinanense</name>
    <dbReference type="NCBI Taxonomy" id="2842200"/>
    <lineage>
        <taxon>Bacteria</taxon>
        <taxon>Pseudomonadati</taxon>
        <taxon>Bacteroidota</taxon>
        <taxon>Flavobacteriia</taxon>
        <taxon>Flavobacteriales</taxon>
        <taxon>Flavobacteriaceae</taxon>
        <taxon>Sinomicrobium</taxon>
    </lineage>
</organism>
<dbReference type="InterPro" id="IPR001701">
    <property type="entry name" value="Glyco_hydro_9"/>
</dbReference>
<dbReference type="RefSeq" id="WP_187965096.1">
    <property type="nucleotide sequence ID" value="NZ_JACVDC010000018.1"/>
</dbReference>
<dbReference type="Gene3D" id="2.60.40.10">
    <property type="entry name" value="Immunoglobulins"/>
    <property type="match status" value="1"/>
</dbReference>
<evidence type="ECO:0000256" key="2">
    <source>
        <dbReference type="ARBA" id="ARBA00022801"/>
    </source>
</evidence>
<protein>
    <submittedName>
        <fullName evidence="7">Glycoside hydrolase family 9 protein</fullName>
    </submittedName>
</protein>
<dbReference type="InterPro" id="IPR011330">
    <property type="entry name" value="Glyco_hydro/deAcase_b/a-brl"/>
</dbReference>
<dbReference type="SUPFAM" id="SSF81296">
    <property type="entry name" value="E set domains"/>
    <property type="match status" value="1"/>
</dbReference>
<evidence type="ECO:0000256" key="1">
    <source>
        <dbReference type="ARBA" id="ARBA00007072"/>
    </source>
</evidence>
<evidence type="ECO:0000313" key="8">
    <source>
        <dbReference type="Proteomes" id="UP000653730"/>
    </source>
</evidence>
<dbReference type="InterPro" id="IPR013783">
    <property type="entry name" value="Ig-like_fold"/>
</dbReference>
<evidence type="ECO:0000256" key="5">
    <source>
        <dbReference type="ARBA" id="ARBA00023326"/>
    </source>
</evidence>
<dbReference type="GO" id="GO:0016810">
    <property type="term" value="F:hydrolase activity, acting on carbon-nitrogen (but not peptide) bonds"/>
    <property type="evidence" value="ECO:0007669"/>
    <property type="project" value="InterPro"/>
</dbReference>
<comment type="caution">
    <text evidence="7">The sequence shown here is derived from an EMBL/GenBank/DDBJ whole genome shotgun (WGS) entry which is preliminary data.</text>
</comment>
<dbReference type="GO" id="GO:0000272">
    <property type="term" value="P:polysaccharide catabolic process"/>
    <property type="evidence" value="ECO:0007669"/>
    <property type="project" value="UniProtKB-KW"/>
</dbReference>
<evidence type="ECO:0000259" key="6">
    <source>
        <dbReference type="PROSITE" id="PS51677"/>
    </source>
</evidence>
<name>A0A926JR32_9FLAO</name>
<keyword evidence="4" id="KW-0326">Glycosidase</keyword>
<dbReference type="InterPro" id="IPR002509">
    <property type="entry name" value="NODB_dom"/>
</dbReference>
<dbReference type="GO" id="GO:0008810">
    <property type="term" value="F:cellulase activity"/>
    <property type="evidence" value="ECO:0007669"/>
    <property type="project" value="InterPro"/>
</dbReference>
<keyword evidence="3" id="KW-0119">Carbohydrate metabolism</keyword>
<dbReference type="Proteomes" id="UP000653730">
    <property type="component" value="Unassembled WGS sequence"/>
</dbReference>
<proteinExistence type="inferred from homology"/>